<evidence type="ECO:0000313" key="2">
    <source>
        <dbReference type="Proteomes" id="UP000297963"/>
    </source>
</evidence>
<evidence type="ECO:0008006" key="3">
    <source>
        <dbReference type="Google" id="ProtNLM"/>
    </source>
</evidence>
<name>A0A4V6QGM7_9MICO</name>
<dbReference type="Gene3D" id="3.40.50.720">
    <property type="entry name" value="NAD(P)-binding Rossmann-like Domain"/>
    <property type="match status" value="1"/>
</dbReference>
<reference evidence="1 2" key="1">
    <citation type="submission" date="2019-03" db="EMBL/GenBank/DDBJ databases">
        <title>Genomics of glacier-inhabiting Cryobacterium strains.</title>
        <authorList>
            <person name="Liu Q."/>
            <person name="Xin Y.-H."/>
        </authorList>
    </citation>
    <scope>NUCLEOTIDE SEQUENCE [LARGE SCALE GENOMIC DNA]</scope>
    <source>
        <strain evidence="1 2">Hh34</strain>
    </source>
</reference>
<accession>A0A4V6QGM7</accession>
<sequence length="199" mass="21173">MIRPGVFSRSKAHGASIRLSRTRFAGALSRCLDLFDQMYLNNRCTPHLNPASVGVNGQVPSLNRAQDPYPRLAAWLDTYALRNLVAQRSDHRARRAAAPVVAAALDCNGAATIDAALELGVPGGRINTIAARGHRAGAGITEVGGQAADIDDLRALSALIGSGEIVLPIDRVFPLEQVQGAYRHLMAGHLRGKVVLATR</sequence>
<protein>
    <recommendedName>
        <fullName evidence="3">Zinc-binding dehydrogenase</fullName>
    </recommendedName>
</protein>
<proteinExistence type="predicted"/>
<dbReference type="Proteomes" id="UP000297963">
    <property type="component" value="Unassembled WGS sequence"/>
</dbReference>
<dbReference type="AlphaFoldDB" id="A0A4V6QGM7"/>
<evidence type="ECO:0000313" key="1">
    <source>
        <dbReference type="EMBL" id="TFB89600.1"/>
    </source>
</evidence>
<dbReference type="Pfam" id="PF13602">
    <property type="entry name" value="ADH_zinc_N_2"/>
    <property type="match status" value="1"/>
</dbReference>
<gene>
    <name evidence="1" type="ORF">E3O11_00915</name>
</gene>
<dbReference type="EMBL" id="SOFE01000001">
    <property type="protein sequence ID" value="TFB89600.1"/>
    <property type="molecule type" value="Genomic_DNA"/>
</dbReference>
<organism evidence="1 2">
    <name type="scientific">Cryobacterium levicorallinum</name>
    <dbReference type="NCBI Taxonomy" id="995038"/>
    <lineage>
        <taxon>Bacteria</taxon>
        <taxon>Bacillati</taxon>
        <taxon>Actinomycetota</taxon>
        <taxon>Actinomycetes</taxon>
        <taxon>Micrococcales</taxon>
        <taxon>Microbacteriaceae</taxon>
        <taxon>Cryobacterium</taxon>
    </lineage>
</organism>
<comment type="caution">
    <text evidence="1">The sequence shown here is derived from an EMBL/GenBank/DDBJ whole genome shotgun (WGS) entry which is preliminary data.</text>
</comment>
<dbReference type="Gene3D" id="3.90.180.10">
    <property type="entry name" value="Medium-chain alcohol dehydrogenases, catalytic domain"/>
    <property type="match status" value="1"/>
</dbReference>